<feature type="region of interest" description="Disordered" evidence="1">
    <location>
        <begin position="1"/>
        <end position="33"/>
    </location>
</feature>
<dbReference type="EMBL" id="GAIX01009738">
    <property type="protein sequence ID" value="JAA82822.1"/>
    <property type="molecule type" value="Transcribed_RNA"/>
</dbReference>
<reference evidence="2" key="1">
    <citation type="journal article" date="2013" name="BMC Genomics">
        <title>Unscrambling butterfly oogenesis.</title>
        <authorList>
            <person name="Carter J.M."/>
            <person name="Baker S.C."/>
            <person name="Pink R."/>
            <person name="Carter D.R."/>
            <person name="Collins A."/>
            <person name="Tomlin J."/>
            <person name="Gibbs M."/>
            <person name="Breuker C.J."/>
        </authorList>
    </citation>
    <scope>NUCLEOTIDE SEQUENCE</scope>
    <source>
        <tissue evidence="2">Ovary</tissue>
    </source>
</reference>
<evidence type="ECO:0000256" key="1">
    <source>
        <dbReference type="SAM" id="MobiDB-lite"/>
    </source>
</evidence>
<dbReference type="AlphaFoldDB" id="S4PUT3"/>
<organism evidence="2">
    <name type="scientific">Pararge aegeria</name>
    <name type="common">speckled wood butterfly</name>
    <dbReference type="NCBI Taxonomy" id="116150"/>
    <lineage>
        <taxon>Eukaryota</taxon>
        <taxon>Metazoa</taxon>
        <taxon>Ecdysozoa</taxon>
        <taxon>Arthropoda</taxon>
        <taxon>Hexapoda</taxon>
        <taxon>Insecta</taxon>
        <taxon>Pterygota</taxon>
        <taxon>Neoptera</taxon>
        <taxon>Endopterygota</taxon>
        <taxon>Lepidoptera</taxon>
        <taxon>Glossata</taxon>
        <taxon>Ditrysia</taxon>
        <taxon>Papilionoidea</taxon>
        <taxon>Nymphalidae</taxon>
        <taxon>Satyrinae</taxon>
        <taxon>Satyrini</taxon>
        <taxon>Parargina</taxon>
        <taxon>Pararge</taxon>
    </lineage>
</organism>
<proteinExistence type="predicted"/>
<protein>
    <submittedName>
        <fullName evidence="2">Uncharacterized protein</fullName>
    </submittedName>
</protein>
<accession>S4PUT3</accession>
<name>S4PUT3_9NEOP</name>
<feature type="compositionally biased region" description="Polar residues" evidence="1">
    <location>
        <begin position="17"/>
        <end position="32"/>
    </location>
</feature>
<evidence type="ECO:0000313" key="2">
    <source>
        <dbReference type="EMBL" id="JAA82822.1"/>
    </source>
</evidence>
<feature type="non-terminal residue" evidence="2">
    <location>
        <position position="91"/>
    </location>
</feature>
<reference evidence="2" key="2">
    <citation type="submission" date="2013-05" db="EMBL/GenBank/DDBJ databases">
        <authorList>
            <person name="Carter J.-M."/>
            <person name="Baker S.C."/>
            <person name="Pink R."/>
            <person name="Carter D.R.F."/>
            <person name="Collins A."/>
            <person name="Tomlin J."/>
            <person name="Gibbs M."/>
            <person name="Breuker C.J."/>
        </authorList>
    </citation>
    <scope>NUCLEOTIDE SEQUENCE</scope>
    <source>
        <tissue evidence="2">Ovary</tissue>
    </source>
</reference>
<sequence length="91" mass="10184">MSSERLSFAASPEVRWTCSSPHPGSPTKSSPSPELRVLRKSFVKSSITSSFDTLCVLFNLSDIVRRCRRENTFDKPLNQVMNASLTTTVFN</sequence>